<evidence type="ECO:0000256" key="1">
    <source>
        <dbReference type="ARBA" id="ARBA00004651"/>
    </source>
</evidence>
<dbReference type="InterPro" id="IPR050189">
    <property type="entry name" value="MFS_Efflux_Transporters"/>
</dbReference>
<evidence type="ECO:0000256" key="7">
    <source>
        <dbReference type="SAM" id="Phobius"/>
    </source>
</evidence>
<keyword evidence="5 7" id="KW-0472">Membrane</keyword>
<keyword evidence="4 7" id="KW-1133">Transmembrane helix</keyword>
<feature type="transmembrane region" description="Helical" evidence="7">
    <location>
        <begin position="144"/>
        <end position="162"/>
    </location>
</feature>
<feature type="transmembrane region" description="Helical" evidence="7">
    <location>
        <begin position="282"/>
        <end position="300"/>
    </location>
</feature>
<feature type="transmembrane region" description="Helical" evidence="7">
    <location>
        <begin position="250"/>
        <end position="270"/>
    </location>
</feature>
<feature type="transmembrane region" description="Helical" evidence="7">
    <location>
        <begin position="373"/>
        <end position="393"/>
    </location>
</feature>
<feature type="domain" description="Major facilitator superfamily (MFS) profile" evidence="8">
    <location>
        <begin position="12"/>
        <end position="400"/>
    </location>
</feature>
<dbReference type="SUPFAM" id="SSF103473">
    <property type="entry name" value="MFS general substrate transporter"/>
    <property type="match status" value="1"/>
</dbReference>
<evidence type="ECO:0000313" key="9">
    <source>
        <dbReference type="EMBL" id="QAB18759.1"/>
    </source>
</evidence>
<evidence type="ECO:0000256" key="5">
    <source>
        <dbReference type="ARBA" id="ARBA00023136"/>
    </source>
</evidence>
<dbReference type="RefSeq" id="WP_128387504.1">
    <property type="nucleotide sequence ID" value="NZ_CP035037.1"/>
</dbReference>
<keyword evidence="10" id="KW-1185">Reference proteome</keyword>
<dbReference type="Proteomes" id="UP000285768">
    <property type="component" value="Chromosome"/>
</dbReference>
<feature type="transmembrane region" description="Helical" evidence="7">
    <location>
        <begin position="53"/>
        <end position="79"/>
    </location>
</feature>
<evidence type="ECO:0000256" key="2">
    <source>
        <dbReference type="ARBA" id="ARBA00022475"/>
    </source>
</evidence>
<sequence>MPEITRLRRNLALFALALGGFAIGITEFATMGLLPDIARDLLPGYEQNPPQVIAHAGVLITGYALGVVVGAPAFAVFGARMSQTTLTYWLLALLTLGTLASALMPTFGSVAVFRFVAGLPHGAYFGVVSLLAGRLMGPGSQGRGIALAMSGLTLANVIGVPLSTMVGQQLGWRWVYGLVALLFAATLLLVFVLLPRYPGDPTRSPLRELSALRNPRVWIMVGVSSIGFGGFFAVYSYIAEVTTREVGLGVAAVPWVLAAMGLGMTIGNLVGGVLTDRSSGGAAALGLALSLGALVLYTVFAHTPVGLFVFAFLASGTSALLMPSLQSRLIRVSNEARLLGAALNHAAFNIANSLGAWLGGVVIAAGFGYLAPGWVGAILTGAGLALMLVSLAVERRDKRRSIDTGGIPAAGRSARGGSGSAGEV</sequence>
<gene>
    <name evidence="9" type="ORF">Leucomu_13315</name>
</gene>
<proteinExistence type="predicted"/>
<accession>A0ABX5QIJ6</accession>
<organism evidence="9 10">
    <name type="scientific">Leucobacter muris</name>
    <dbReference type="NCBI Taxonomy" id="1935379"/>
    <lineage>
        <taxon>Bacteria</taxon>
        <taxon>Bacillati</taxon>
        <taxon>Actinomycetota</taxon>
        <taxon>Actinomycetes</taxon>
        <taxon>Micrococcales</taxon>
        <taxon>Microbacteriaceae</taxon>
        <taxon>Leucobacter</taxon>
    </lineage>
</organism>
<feature type="transmembrane region" description="Helical" evidence="7">
    <location>
        <begin position="86"/>
        <end position="105"/>
    </location>
</feature>
<evidence type="ECO:0000256" key="3">
    <source>
        <dbReference type="ARBA" id="ARBA00022692"/>
    </source>
</evidence>
<comment type="subcellular location">
    <subcellularLocation>
        <location evidence="1">Cell membrane</location>
        <topology evidence="1">Multi-pass membrane protein</topology>
    </subcellularLocation>
</comment>
<keyword evidence="2" id="KW-1003">Cell membrane</keyword>
<feature type="transmembrane region" description="Helical" evidence="7">
    <location>
        <begin position="111"/>
        <end position="132"/>
    </location>
</feature>
<dbReference type="PROSITE" id="PS50850">
    <property type="entry name" value="MFS"/>
    <property type="match status" value="1"/>
</dbReference>
<evidence type="ECO:0000313" key="10">
    <source>
        <dbReference type="Proteomes" id="UP000285768"/>
    </source>
</evidence>
<keyword evidence="3 7" id="KW-0812">Transmembrane</keyword>
<feature type="transmembrane region" description="Helical" evidence="7">
    <location>
        <begin position="12"/>
        <end position="33"/>
    </location>
</feature>
<protein>
    <submittedName>
        <fullName evidence="9">MFS transporter</fullName>
    </submittedName>
</protein>
<reference evidence="9 10" key="1">
    <citation type="submission" date="2019-01" db="EMBL/GenBank/DDBJ databases">
        <title>Leucobacter muris sp. nov. isolated from the nose of a laboratory mouse.</title>
        <authorList>
            <person name="Benga L."/>
            <person name="Sproeer C."/>
            <person name="Schumann P."/>
            <person name="Verbarg S."/>
            <person name="Bunk B."/>
            <person name="Engelhardt E."/>
            <person name="Benten P.M."/>
            <person name="Sager M."/>
        </authorList>
    </citation>
    <scope>NUCLEOTIDE SEQUENCE [LARGE SCALE GENOMIC DNA]</scope>
    <source>
        <strain evidence="9 10">DSM 101948</strain>
    </source>
</reference>
<feature type="transmembrane region" description="Helical" evidence="7">
    <location>
        <begin position="306"/>
        <end position="325"/>
    </location>
</feature>
<dbReference type="Gene3D" id="1.20.1250.20">
    <property type="entry name" value="MFS general substrate transporter like domains"/>
    <property type="match status" value="1"/>
</dbReference>
<feature type="compositionally biased region" description="Gly residues" evidence="6">
    <location>
        <begin position="414"/>
        <end position="424"/>
    </location>
</feature>
<evidence type="ECO:0000259" key="8">
    <source>
        <dbReference type="PROSITE" id="PS50850"/>
    </source>
</evidence>
<dbReference type="Pfam" id="PF07690">
    <property type="entry name" value="MFS_1"/>
    <property type="match status" value="1"/>
</dbReference>
<dbReference type="InterPro" id="IPR011701">
    <property type="entry name" value="MFS"/>
</dbReference>
<evidence type="ECO:0000256" key="4">
    <source>
        <dbReference type="ARBA" id="ARBA00022989"/>
    </source>
</evidence>
<feature type="transmembrane region" description="Helical" evidence="7">
    <location>
        <begin position="217"/>
        <end position="238"/>
    </location>
</feature>
<feature type="transmembrane region" description="Helical" evidence="7">
    <location>
        <begin position="174"/>
        <end position="197"/>
    </location>
</feature>
<evidence type="ECO:0000256" key="6">
    <source>
        <dbReference type="SAM" id="MobiDB-lite"/>
    </source>
</evidence>
<dbReference type="EMBL" id="CP035037">
    <property type="protein sequence ID" value="QAB18759.1"/>
    <property type="molecule type" value="Genomic_DNA"/>
</dbReference>
<dbReference type="PANTHER" id="PTHR43124">
    <property type="entry name" value="PURINE EFFLUX PUMP PBUE"/>
    <property type="match status" value="1"/>
</dbReference>
<feature type="transmembrane region" description="Helical" evidence="7">
    <location>
        <begin position="346"/>
        <end position="367"/>
    </location>
</feature>
<dbReference type="InterPro" id="IPR020846">
    <property type="entry name" value="MFS_dom"/>
</dbReference>
<name>A0ABX5QIJ6_9MICO</name>
<dbReference type="PANTHER" id="PTHR43124:SF3">
    <property type="entry name" value="CHLORAMPHENICOL EFFLUX PUMP RV0191"/>
    <property type="match status" value="1"/>
</dbReference>
<dbReference type="CDD" id="cd17324">
    <property type="entry name" value="MFS_NepI_like"/>
    <property type="match status" value="1"/>
</dbReference>
<feature type="region of interest" description="Disordered" evidence="6">
    <location>
        <begin position="403"/>
        <end position="424"/>
    </location>
</feature>
<dbReference type="InterPro" id="IPR036259">
    <property type="entry name" value="MFS_trans_sf"/>
</dbReference>